<dbReference type="OrthoDB" id="21336at2157"/>
<dbReference type="InterPro" id="IPR028082">
    <property type="entry name" value="Peripla_BP_I"/>
</dbReference>
<organism evidence="3 4">
    <name type="scientific">Salinadaptatus halalkaliphilus</name>
    <dbReference type="NCBI Taxonomy" id="2419781"/>
    <lineage>
        <taxon>Archaea</taxon>
        <taxon>Methanobacteriati</taxon>
        <taxon>Methanobacteriota</taxon>
        <taxon>Stenosarchaea group</taxon>
        <taxon>Halobacteria</taxon>
        <taxon>Halobacteriales</taxon>
        <taxon>Natrialbaceae</taxon>
        <taxon>Salinadaptatus</taxon>
    </lineage>
</organism>
<name>A0A4S3TSB4_9EURY</name>
<reference evidence="3 4" key="1">
    <citation type="submission" date="2018-10" db="EMBL/GenBank/DDBJ databases">
        <title>Natronolimnobius sp. XQ-INN 246 isolated from Inner Mongolia Autonomous Region of China.</title>
        <authorList>
            <person name="Xue Q."/>
        </authorList>
    </citation>
    <scope>NUCLEOTIDE SEQUENCE [LARGE SCALE GENOMIC DNA]</scope>
    <source>
        <strain evidence="3 4">XQ-INN 246</strain>
    </source>
</reference>
<dbReference type="InterPro" id="IPR006311">
    <property type="entry name" value="TAT_signal"/>
</dbReference>
<dbReference type="InterPro" id="IPR051010">
    <property type="entry name" value="BCAA_transport"/>
</dbReference>
<gene>
    <name evidence="3" type="ORF">D8Y22_00185</name>
</gene>
<proteinExistence type="predicted"/>
<sequence length="405" mass="42546">MKNAINRRSLLAGMGTAATAGVAGCLSSDDVEPDARVGVLQSITGDLSSVGGPIRDGAILPQAQLQDAGAEFELDVRVEDTETDPEAGITAAGSLVDAGYPAINGALSSGVTIAVAEDVLFPNDVVGISPASTTPSITEMDGDYLLRTCPSDAWQGEVMAEIAVEERGVDTISTLYLNDDYGQGLADTFVESFEDLGGEIYDELAFESEQPSYDSELETALASEPEMLLVVGYPDSGEQIFRDFYSEFDDGTEILVPDGLIDNDLPGAVDNPLENVVGTAPSGAGPGHDTFTDLYEAEYDSSPSVFNAEAYDATAVLLLANVAADELTGSAVSDQIREVANPDGEVVTPDTLKEGLEMAAAGESVQYQGASGDIVFDENGDLEAVVYDIYEYDMDGYTVVDGYEF</sequence>
<dbReference type="InterPro" id="IPR028081">
    <property type="entry name" value="Leu-bd"/>
</dbReference>
<evidence type="ECO:0000313" key="4">
    <source>
        <dbReference type="Proteomes" id="UP000318864"/>
    </source>
</evidence>
<dbReference type="RefSeq" id="WP_141462547.1">
    <property type="nucleotide sequence ID" value="NZ_RBZW01000003.1"/>
</dbReference>
<comment type="caution">
    <text evidence="3">The sequence shown here is derived from an EMBL/GenBank/DDBJ whole genome shotgun (WGS) entry which is preliminary data.</text>
</comment>
<dbReference type="Pfam" id="PF13458">
    <property type="entry name" value="Peripla_BP_6"/>
    <property type="match status" value="1"/>
</dbReference>
<keyword evidence="1" id="KW-0732">Signal</keyword>
<accession>A0A4S3TSB4</accession>
<dbReference type="PROSITE" id="PS51257">
    <property type="entry name" value="PROKAR_LIPOPROTEIN"/>
    <property type="match status" value="1"/>
</dbReference>
<evidence type="ECO:0000259" key="2">
    <source>
        <dbReference type="Pfam" id="PF13458"/>
    </source>
</evidence>
<dbReference type="Proteomes" id="UP000318864">
    <property type="component" value="Unassembled WGS sequence"/>
</dbReference>
<feature type="domain" description="Leucine-binding protein" evidence="2">
    <location>
        <begin position="36"/>
        <end position="340"/>
    </location>
</feature>
<keyword evidence="4" id="KW-1185">Reference proteome</keyword>
<dbReference type="AlphaFoldDB" id="A0A4S3TSB4"/>
<dbReference type="CDD" id="cd06346">
    <property type="entry name" value="PBP1_ABC_ligand_binding-like"/>
    <property type="match status" value="1"/>
</dbReference>
<dbReference type="SUPFAM" id="SSF53822">
    <property type="entry name" value="Periplasmic binding protein-like I"/>
    <property type="match status" value="1"/>
</dbReference>
<protein>
    <submittedName>
        <fullName evidence="3">ABC transporter substrate-binding protein</fullName>
    </submittedName>
</protein>
<dbReference type="PROSITE" id="PS51318">
    <property type="entry name" value="TAT"/>
    <property type="match status" value="1"/>
</dbReference>
<dbReference type="PANTHER" id="PTHR30483">
    <property type="entry name" value="LEUCINE-SPECIFIC-BINDING PROTEIN"/>
    <property type="match status" value="1"/>
</dbReference>
<dbReference type="Gene3D" id="3.40.50.2300">
    <property type="match status" value="2"/>
</dbReference>
<evidence type="ECO:0000256" key="1">
    <source>
        <dbReference type="ARBA" id="ARBA00022729"/>
    </source>
</evidence>
<dbReference type="PANTHER" id="PTHR30483:SF6">
    <property type="entry name" value="PERIPLASMIC BINDING PROTEIN OF ABC TRANSPORTER FOR NATURAL AMINO ACIDS"/>
    <property type="match status" value="1"/>
</dbReference>
<evidence type="ECO:0000313" key="3">
    <source>
        <dbReference type="EMBL" id="THE66590.1"/>
    </source>
</evidence>
<dbReference type="EMBL" id="RBZW01000003">
    <property type="protein sequence ID" value="THE66590.1"/>
    <property type="molecule type" value="Genomic_DNA"/>
</dbReference>